<evidence type="ECO:0000313" key="2">
    <source>
        <dbReference type="EMBL" id="CAA7015385.1"/>
    </source>
</evidence>
<keyword evidence="3" id="KW-1185">Reference proteome</keyword>
<evidence type="ECO:0000313" key="3">
    <source>
        <dbReference type="Proteomes" id="UP000467841"/>
    </source>
</evidence>
<evidence type="ECO:0000259" key="1">
    <source>
        <dbReference type="Pfam" id="PF07734"/>
    </source>
</evidence>
<dbReference type="InterPro" id="IPR017451">
    <property type="entry name" value="F-box-assoc_interact_dom"/>
</dbReference>
<protein>
    <recommendedName>
        <fullName evidence="1">F-box associated beta-propeller type 1 domain-containing protein</fullName>
    </recommendedName>
</protein>
<reference evidence="2" key="1">
    <citation type="submission" date="2020-01" db="EMBL/GenBank/DDBJ databases">
        <authorList>
            <person name="Mishra B."/>
        </authorList>
    </citation>
    <scope>NUCLEOTIDE SEQUENCE [LARGE SCALE GENOMIC DNA]</scope>
</reference>
<dbReference type="OrthoDB" id="1108440at2759"/>
<dbReference type="Pfam" id="PF07734">
    <property type="entry name" value="FBA_1"/>
    <property type="match status" value="1"/>
</dbReference>
<gene>
    <name evidence="2" type="ORF">MERR_LOCUS2620</name>
</gene>
<dbReference type="InterPro" id="IPR006527">
    <property type="entry name" value="F-box-assoc_dom_typ1"/>
</dbReference>
<dbReference type="SUPFAM" id="SSF50965">
    <property type="entry name" value="Galactose oxidase, central domain"/>
    <property type="match status" value="1"/>
</dbReference>
<dbReference type="EMBL" id="CACVBM020000166">
    <property type="protein sequence ID" value="CAA7015385.1"/>
    <property type="molecule type" value="Genomic_DNA"/>
</dbReference>
<proteinExistence type="predicted"/>
<dbReference type="InterPro" id="IPR050796">
    <property type="entry name" value="SCF_F-box_component"/>
</dbReference>
<dbReference type="InterPro" id="IPR011043">
    <property type="entry name" value="Gal_Oxase/kelch_b-propeller"/>
</dbReference>
<feature type="domain" description="F-box associated beta-propeller type 1" evidence="1">
    <location>
        <begin position="4"/>
        <end position="320"/>
    </location>
</feature>
<dbReference type="AlphaFoldDB" id="A0A6D2HPD6"/>
<name>A0A6D2HPD6_9BRAS</name>
<dbReference type="Proteomes" id="UP000467841">
    <property type="component" value="Unassembled WGS sequence"/>
</dbReference>
<organism evidence="2 3">
    <name type="scientific">Microthlaspi erraticum</name>
    <dbReference type="NCBI Taxonomy" id="1685480"/>
    <lineage>
        <taxon>Eukaryota</taxon>
        <taxon>Viridiplantae</taxon>
        <taxon>Streptophyta</taxon>
        <taxon>Embryophyta</taxon>
        <taxon>Tracheophyta</taxon>
        <taxon>Spermatophyta</taxon>
        <taxon>Magnoliopsida</taxon>
        <taxon>eudicotyledons</taxon>
        <taxon>Gunneridae</taxon>
        <taxon>Pentapetalae</taxon>
        <taxon>rosids</taxon>
        <taxon>malvids</taxon>
        <taxon>Brassicales</taxon>
        <taxon>Brassicaceae</taxon>
        <taxon>Coluteocarpeae</taxon>
        <taxon>Microthlaspi</taxon>
    </lineage>
</organism>
<dbReference type="PANTHER" id="PTHR31672:SF13">
    <property type="entry name" value="F-BOX PROTEIN CPR30-LIKE"/>
    <property type="match status" value="1"/>
</dbReference>
<accession>A0A6D2HPD6</accession>
<dbReference type="NCBIfam" id="TIGR01640">
    <property type="entry name" value="F_box_assoc_1"/>
    <property type="match status" value="1"/>
</dbReference>
<comment type="caution">
    <text evidence="2">The sequence shown here is derived from an EMBL/GenBank/DDBJ whole genome shotgun (WGS) entry which is preliminary data.</text>
</comment>
<dbReference type="PANTHER" id="PTHR31672">
    <property type="entry name" value="BNACNNG10540D PROTEIN"/>
    <property type="match status" value="1"/>
</dbReference>
<sequence length="331" mass="38455">MLSKNCMLFPMGVNLHGAIPSVEVMKTNLSLLDPDYNDSCKFEISQIFHCDGFLLCTNKDQSRFVVWNPCTGQTRWFKLPKCGMFKTDCRTFVLGYDDRRSCNHKRRYKILSSYQRGNGMEIYEFDSDTWRNILGDDIALGCETLFTWSSKSLKGNAYMFARRVGTNHGLFLLRFDFSTEKSRLLSLPSEWDTSFEATRLSVIREEKLSVLLQLFVTSRIEIWVTDKIGNETKEALSWSKILSMDWSSNTEFSFFTSFVLDEEKKVVMCCNRHIYEDKREDLVFIVGEDNEVTRVHSGVNTCKENGYTTIFHYVPSLLQIEQARGKRKRGD</sequence>